<comment type="cofactor">
    <cofactor evidence="1">
        <name>pantetheine 4'-phosphate</name>
        <dbReference type="ChEBI" id="CHEBI:47942"/>
    </cofactor>
</comment>
<dbReference type="InterPro" id="IPR009081">
    <property type="entry name" value="PP-bd_ACP"/>
</dbReference>
<dbReference type="FunFam" id="3.30.559.30:FF:000001">
    <property type="entry name" value="Non-ribosomal peptide synthetase"/>
    <property type="match status" value="2"/>
</dbReference>
<evidence type="ECO:0000256" key="1">
    <source>
        <dbReference type="ARBA" id="ARBA00001957"/>
    </source>
</evidence>
<dbReference type="Pfam" id="PF00501">
    <property type="entry name" value="AMP-binding"/>
    <property type="match status" value="5"/>
</dbReference>
<dbReference type="InterPro" id="IPR042099">
    <property type="entry name" value="ANL_N_sf"/>
</dbReference>
<dbReference type="Pfam" id="PF00668">
    <property type="entry name" value="Condensation"/>
    <property type="match status" value="5"/>
</dbReference>
<dbReference type="NCBIfam" id="TIGR01733">
    <property type="entry name" value="AA-adenyl-dom"/>
    <property type="match status" value="5"/>
</dbReference>
<dbReference type="Pfam" id="PF00975">
    <property type="entry name" value="Thioesterase"/>
    <property type="match status" value="1"/>
</dbReference>
<dbReference type="InterPro" id="IPR029058">
    <property type="entry name" value="AB_hydrolase_fold"/>
</dbReference>
<dbReference type="PANTHER" id="PTHR45527">
    <property type="entry name" value="NONRIBOSOMAL PEPTIDE SYNTHETASE"/>
    <property type="match status" value="1"/>
</dbReference>
<dbReference type="InterPro" id="IPR001031">
    <property type="entry name" value="Thioesterase"/>
</dbReference>
<dbReference type="GO" id="GO:0031177">
    <property type="term" value="F:phosphopantetheine binding"/>
    <property type="evidence" value="ECO:0007669"/>
    <property type="project" value="InterPro"/>
</dbReference>
<dbReference type="Pfam" id="PF13193">
    <property type="entry name" value="AMP-binding_C"/>
    <property type="match status" value="5"/>
</dbReference>
<dbReference type="InterPro" id="IPR023213">
    <property type="entry name" value="CAT-like_dom_sf"/>
</dbReference>
<keyword evidence="5" id="KW-0436">Ligase</keyword>
<name>A0A1B1CPL1_RHILE</name>
<dbReference type="PANTHER" id="PTHR45527:SF14">
    <property type="entry name" value="PLIPASTATIN SYNTHASE SUBUNIT B"/>
    <property type="match status" value="1"/>
</dbReference>
<dbReference type="SUPFAM" id="SSF53474">
    <property type="entry name" value="alpha/beta-Hydrolases"/>
    <property type="match status" value="1"/>
</dbReference>
<dbReference type="InterPro" id="IPR000873">
    <property type="entry name" value="AMP-dep_synth/lig_dom"/>
</dbReference>
<keyword evidence="6" id="KW-0479">Metal-binding</keyword>
<reference evidence="8 9" key="1">
    <citation type="submission" date="2016-06" db="EMBL/GenBank/DDBJ databases">
        <title>Microsymbionts genomes from the relict species Vavilovia formosa.</title>
        <authorList>
            <person name="Chirak E."/>
            <person name="Kimeklis A."/>
            <person name="Andronov E."/>
        </authorList>
    </citation>
    <scope>NUCLEOTIDE SEQUENCE [LARGE SCALE GENOMIC DNA]</scope>
    <source>
        <strain evidence="8 9">Vaf10</strain>
        <plasmid evidence="9">Plasmid unnamed4</plasmid>
    </source>
</reference>
<evidence type="ECO:0000256" key="5">
    <source>
        <dbReference type="ARBA" id="ARBA00022598"/>
    </source>
</evidence>
<dbReference type="GO" id="GO:0044550">
    <property type="term" value="P:secondary metabolite biosynthetic process"/>
    <property type="evidence" value="ECO:0007669"/>
    <property type="project" value="UniProtKB-ARBA"/>
</dbReference>
<dbReference type="Gene3D" id="3.40.50.1820">
    <property type="entry name" value="alpha/beta hydrolase"/>
    <property type="match status" value="1"/>
</dbReference>
<keyword evidence="4" id="KW-0597">Phosphoprotein</keyword>
<dbReference type="SUPFAM" id="SSF52777">
    <property type="entry name" value="CoA-dependent acyltransferases"/>
    <property type="match status" value="10"/>
</dbReference>
<dbReference type="EMBL" id="CP016292">
    <property type="protein sequence ID" value="ANP91707.1"/>
    <property type="molecule type" value="Genomic_DNA"/>
</dbReference>
<dbReference type="SMART" id="SM00824">
    <property type="entry name" value="PKS_TE"/>
    <property type="match status" value="1"/>
</dbReference>
<evidence type="ECO:0000256" key="6">
    <source>
        <dbReference type="ARBA" id="ARBA00022723"/>
    </source>
</evidence>
<dbReference type="InterPro" id="IPR010071">
    <property type="entry name" value="AA_adenyl_dom"/>
</dbReference>
<feature type="domain" description="Carrier" evidence="7">
    <location>
        <begin position="3033"/>
        <end position="3108"/>
    </location>
</feature>
<dbReference type="Proteomes" id="UP000092691">
    <property type="component" value="Plasmid unnamed4"/>
</dbReference>
<dbReference type="FunFam" id="3.40.50.980:FF:000002">
    <property type="entry name" value="Enterobactin synthetase component F"/>
    <property type="match status" value="1"/>
</dbReference>
<dbReference type="FunFam" id="2.30.38.10:FF:000001">
    <property type="entry name" value="Non-ribosomal peptide synthetase PvdI"/>
    <property type="match status" value="5"/>
</dbReference>
<dbReference type="GO" id="GO:0005737">
    <property type="term" value="C:cytoplasm"/>
    <property type="evidence" value="ECO:0007669"/>
    <property type="project" value="TreeGrafter"/>
</dbReference>
<dbReference type="InterPro" id="IPR020802">
    <property type="entry name" value="TesA-like"/>
</dbReference>
<keyword evidence="8" id="KW-0614">Plasmid</keyword>
<protein>
    <recommendedName>
        <fullName evidence="7">Carrier domain-containing protein</fullName>
    </recommendedName>
</protein>
<dbReference type="SMART" id="SM00823">
    <property type="entry name" value="PKS_PP"/>
    <property type="match status" value="2"/>
</dbReference>
<dbReference type="NCBIfam" id="NF003417">
    <property type="entry name" value="PRK04813.1"/>
    <property type="match status" value="5"/>
</dbReference>
<dbReference type="Gene3D" id="3.40.50.12780">
    <property type="entry name" value="N-terminal domain of ligase-like"/>
    <property type="match status" value="1"/>
</dbReference>
<dbReference type="PROSITE" id="PS50075">
    <property type="entry name" value="CARRIER"/>
    <property type="match status" value="5"/>
</dbReference>
<dbReference type="FunFam" id="3.40.50.980:FF:000001">
    <property type="entry name" value="Non-ribosomal peptide synthetase"/>
    <property type="match status" value="5"/>
</dbReference>
<accession>A0A1B1CPL1</accession>
<feature type="domain" description="Carrier" evidence="7">
    <location>
        <begin position="4096"/>
        <end position="4170"/>
    </location>
</feature>
<dbReference type="CDD" id="cd19531">
    <property type="entry name" value="LCL_NRPS-like"/>
    <property type="match status" value="2"/>
</dbReference>
<evidence type="ECO:0000256" key="4">
    <source>
        <dbReference type="ARBA" id="ARBA00022553"/>
    </source>
</evidence>
<dbReference type="FunFam" id="3.30.300.30:FF:000010">
    <property type="entry name" value="Enterobactin synthetase component F"/>
    <property type="match status" value="5"/>
</dbReference>
<dbReference type="FunFam" id="3.30.559.10:FF:000012">
    <property type="entry name" value="Non-ribosomal peptide synthetase"/>
    <property type="match status" value="1"/>
</dbReference>
<dbReference type="PROSITE" id="PS00455">
    <property type="entry name" value="AMP_BINDING"/>
    <property type="match status" value="5"/>
</dbReference>
<dbReference type="Gene3D" id="3.30.300.30">
    <property type="match status" value="5"/>
</dbReference>
<dbReference type="InterPro" id="IPR020806">
    <property type="entry name" value="PKS_PP-bd"/>
</dbReference>
<dbReference type="SUPFAM" id="SSF56801">
    <property type="entry name" value="Acetyl-CoA synthetase-like"/>
    <property type="match status" value="5"/>
</dbReference>
<dbReference type="InterPro" id="IPR020845">
    <property type="entry name" value="AMP-binding_CS"/>
</dbReference>
<dbReference type="OrthoDB" id="9803968at2"/>
<feature type="domain" description="Carrier" evidence="7">
    <location>
        <begin position="852"/>
        <end position="926"/>
    </location>
</feature>
<dbReference type="Gene3D" id="1.10.1200.10">
    <property type="entry name" value="ACP-like"/>
    <property type="match status" value="5"/>
</dbReference>
<keyword evidence="3" id="KW-0596">Phosphopantetheine</keyword>
<evidence type="ECO:0000313" key="9">
    <source>
        <dbReference type="Proteomes" id="UP000092691"/>
    </source>
</evidence>
<feature type="domain" description="Carrier" evidence="7">
    <location>
        <begin position="5181"/>
        <end position="5255"/>
    </location>
</feature>
<dbReference type="Gene3D" id="3.30.559.30">
    <property type="entry name" value="Nonribosomal peptide synthetase, condensation domain"/>
    <property type="match status" value="5"/>
</dbReference>
<dbReference type="GO" id="GO:0016874">
    <property type="term" value="F:ligase activity"/>
    <property type="evidence" value="ECO:0007669"/>
    <property type="project" value="UniProtKB-KW"/>
</dbReference>
<organism evidence="8 9">
    <name type="scientific">Rhizobium leguminosarum</name>
    <dbReference type="NCBI Taxonomy" id="384"/>
    <lineage>
        <taxon>Bacteria</taxon>
        <taxon>Pseudomonadati</taxon>
        <taxon>Pseudomonadota</taxon>
        <taxon>Alphaproteobacteria</taxon>
        <taxon>Hyphomicrobiales</taxon>
        <taxon>Rhizobiaceae</taxon>
        <taxon>Rhizobium/Agrobacterium group</taxon>
        <taxon>Rhizobium</taxon>
    </lineage>
</organism>
<dbReference type="InterPro" id="IPR025110">
    <property type="entry name" value="AMP-bd_C"/>
</dbReference>
<dbReference type="InterPro" id="IPR036736">
    <property type="entry name" value="ACP-like_sf"/>
</dbReference>
<proteinExistence type="inferred from homology"/>
<evidence type="ECO:0000256" key="2">
    <source>
        <dbReference type="ARBA" id="ARBA00006432"/>
    </source>
</evidence>
<dbReference type="InterPro" id="IPR001242">
    <property type="entry name" value="Condensation_dom"/>
</dbReference>
<dbReference type="GO" id="GO:0046872">
    <property type="term" value="F:metal ion binding"/>
    <property type="evidence" value="ECO:0007669"/>
    <property type="project" value="UniProtKB-KW"/>
</dbReference>
<dbReference type="Gene3D" id="2.30.38.10">
    <property type="entry name" value="Luciferase, Domain 3"/>
    <property type="match status" value="4"/>
</dbReference>
<dbReference type="SUPFAM" id="SSF47336">
    <property type="entry name" value="ACP-like"/>
    <property type="match status" value="5"/>
</dbReference>
<dbReference type="FunFam" id="1.10.1200.10:FF:000005">
    <property type="entry name" value="Nonribosomal peptide synthetase 1"/>
    <property type="match status" value="5"/>
</dbReference>
<evidence type="ECO:0000313" key="8">
    <source>
        <dbReference type="EMBL" id="ANP91707.1"/>
    </source>
</evidence>
<gene>
    <name evidence="8" type="ORF">BA011_37190</name>
</gene>
<dbReference type="Pfam" id="PF00550">
    <property type="entry name" value="PP-binding"/>
    <property type="match status" value="5"/>
</dbReference>
<dbReference type="InterPro" id="IPR006162">
    <property type="entry name" value="Ppantetheine_attach_site"/>
</dbReference>
<evidence type="ECO:0000256" key="3">
    <source>
        <dbReference type="ARBA" id="ARBA00022450"/>
    </source>
</evidence>
<evidence type="ECO:0000259" key="7">
    <source>
        <dbReference type="PROSITE" id="PS50075"/>
    </source>
</evidence>
<sequence>MSDAEHVFLLTQHHIVSDGWSLGVLLRELSQLYQAFEAGRDDPLPPLAIQYPDYAAWQRQWLSGERLQSQAQYWRDTLSGAPARLALPTDRARPAQQSFAGASVPVVIDADLTRGLKRLSRQHGTTLFMTVLAAWAAVLSRLSGQDDLVIGVPSANRGRREIEELIGFFVNTLALRVDLSGEPSVSQLLERTRRTALAAQEHQDLPFEQVVEIVKPPRHLDHTPLFQVMLAWQNNPVGSFDLAGLSVAAAGEGLDQVKFDLELSLGECDEVIAGTFGYATALFDQATIERQRGYLLALLRAMVADAGQPVGRIELPSSDERTYLLEDLNRTAAAYPSERCIHELFEAQVQKAPEAVAVVHEEERLSYGELNARANRLAHHLIALGVRPDQPVAICLERSPAMVVGLLAILKAGGAYLPLDPAYPSARLRQIVEDAAPRLLLCDAAGRAALGPEALVDLTVVDLETATPAWAELPASNPDPRALGLSPRHLAYVIYTSGSTGTPKGVMVEHRGLVNLTAWHVQTFCRQPETCCTLTAAVAFDASTWELWSALCNRSTLLLPPRAAAGDSSRLLQWWRDQPLDAAFLATPLATTALQDELVNPKLGYLLIGGDRLQRVPSRIPSPLKLINNYGPTEVTVVATSGRLLSDNAVPHIGRPIANTRIYLLDGHGAPVPFGAVGELYIGGAGVARGYLNRPELTAERFIASPFVEGDRLYRSGDLGRYLPDGNLEFLGRNDDQVKIRGFRIEPGEIAARLCEHELVGDAVVVARADRAGDQHLVAYVVCGPEAGSDDEDGSGLAGALRAHLGGRLPDYMVPAAFVRLEALPLTANGKLDRQALPAPDDDAYARAAYEAPQGAVETALAGIWQELLGVERVGRNDNFFELGGHSLLAVQLMERLRLLSLGVEVRTLFARPVLADLAASLGSHHEVAVPANLITEHSTAITPQMLPLIELAQPEIDRIVATVPGGVGNIQDIYGLSPLQDGILFHHLLASRGDPYLLVSQMAFADRGLLERYLGAVQQVVDRHDILRTAFVWEGLSSPAQVVWRRAPLQVSEVELDDCDGSGAEELRHRFDPRRQRIDLGRAPLMRFVIAREPGSGRWLLLQLLHHLIGDHTTLEVMDAEVRAVLDGRAHELAAPQPFRNLVAQARLGVDAKAHEAFFQEQLADIDEPTMPFGLSEVYGDGSGSREARRMLPQALNDRLRQQARRLGVSLASLCHLAWGQVMALSSGREQVVFGTVLFGRMHAGAGADRALGLFINTLPVRLDLDGTGVEASVRTTHARLSELLAHEHASLALAQRCSGVAAPAPLFSALLNYRHNTPAMAGVGTSDVLSGLEWLGSEERTNYPLTLSVEDSGEALGLTAQVVEPISADRICGYMQQVLEQLAEALEHAPNRPVRDLDILPAAERTYLLEDLNRTVATYPSERCIHELFEQQVRRAPEAVALVHEDEELSYGELNARANRLAHHLIALGVRPDQPVAICLERSPAMVVGLLAILKAGGAYLPLDPAYPSARLRQIVEDAAPRLLLCDAAGRAALGPEALVDLTVVDLETATPAWAELPASNPDPRALGLSPRHLAYVIYTSGSTGTPKGVMVEHHSTVNLLHWSSGVFAESEISRTLFSTSISFDLSVYECFVALSQGGTLYLVEDALALAQTPLDVSLINTVPSAIAALVDKQAVPASTRVINLAGERLKADLIERVFESSGAEKICNLYAPSETTTYSTWICMPRGEAVVETIGRPIANTRIYLLDAHGQPVPFGAVGELYIGGAGVARGYLNRPELTAARFIASPFVEGDRLYRSGDLGRYLPDGNLEFLGRNDDQVKIRGFRIEPGEIAARLCEHELVGDAVVVARADRAGDQHLVAYVVCGPEAGSDDEDGSGLAGALRAHLGGRLPDYMVPAAFVRLEALPLTPNGKLDRQALPAPDDDAYARAAYEAPQGEVETALAGIWQELLGVERVGRNDNFFELGGHSLLAVQLMERLRLLSLGVEVRTLFARPVLADLAASLGSHHEVAVPANLITEHSTAITPQMLPLIELAQPEIDRIVATVPGGVGNIQDIYGLSPLQDGILFHHLLASRGDPYLLVSQMAFADRGLLERYLGAVQQVVDRHDILRTAFVWEGLSSPAQVVWRKAALDVLEVELEGCDGSGADELRRRFDPRQYRIDLGRAPLMRFVIAREPGSGRWLLLQLLHHLIGDHTTLEVMDAEVRAVLDGRAHELAAPQPFRNLVAQARLGVDAKAHEAFFQEQLADIDEPTMPFGLSEVYGDGSGSREARRMLPQALNDRLRQQARRLGVSLASLCHLAWGQVVALSSGREQVVFGTVLFGRMHAGAGADRALGLFINTLPVRLDLDGTGVEASVRTTHARLSELLAHEHASLALAQRCSGVAAPAPLFSALLNYRHNTPAVACEADDVLSGMEWLGSEERTNYPLTLSVEDSGEALGLTAQVVEPISADRVCGYMQQVLEQLAEALEHAPNRPVRDLDILPAAERTYLLEDLNRTAATYPSERCIHELFEQQVRRAPEAVALVHEDEELSYGELNARANRLAHHLIALGVRPDQPVAICLERSPAMVVGLLAILKAGGAYLPLDPAYPSARLRQIVEDAAPRLLLCDAAGRAALGPEALVDLTVVDLETATPAWAELPASNPDPRALGLSPRHLAYVIYTSGSTGTPKGVMVEHAQMARLFEATQDWYGFTEHDVWCLFHSISFDFSVWELWGALRYGGRLILVPSNTARSAPDFHELVCKSGVTVLNQTPSAFKAFMDVEFPSNVRNRLRYVIFGGEALQPSILKPWYERHSDSAPQLINMYGITEAIVHVTYRPLNQSDTSNSANLIGKPIPDLRLYLLDRFGQPVPFGAVGELYIGGAGVARGYLNRPELTAERFIASPFVEGDRLYRSGDLGRYLPDGNLEFLGRNDDQVKIRGFRIEPGEIAARLCEHELVGDAVVVARQDRAGDQRLVAYVVAKPAHGSDEADGAQLAASLRAHLGSLLPDYMVPSAFVRLDGLPLTPNGKLDRQALPAPDDDAYARTAYEAPQGAVETLLAGIWQELLGVERVGRNDNFFELGGHSLLAVQLSSRLSQAVGVELPLTRLFATPVLADLAASIVEALSRAGPQELPAIAAVSRHEPLVLSFAQQRLWFLAQLDEGSTNYHIPLTLRLRGGLDRTAWQRSLDRFFARHEALRSVFVAPEGKPRVEVLPPDAGLPVLEHDLRARPDAEAALLDLCHEEARTPFDLARGPLIRGRLIRMSDAEHVFLLTQHHIVSDGWSLGVLLRELSQLYQAFEAGRDDPLPPLAIQYPDYAAWQRQWLSGERLQSQAQYWRDTLSGAPARLALPTDRARPAQQSFAGASVPVVIDADLTRGLKRLSRQHGTTLFMTVLAAWAAVLSRLSGQDDLVIGVPSANRGRREIEELIGFFVNTLALRVDLSGEPSVSQLLERTRRTALAAQEHQDLPFEQVVEIVKPPRHLDHTPLFQVMLAWQNNPVGSFDLAGLSVAAAGEGLDQVKFDLELSLGECDEVIAGTFGYATALFDQATIERQRGYLLALLRAMVADAGQPVGRIELPSSDERTYLLEDLNRTAAAYPSERCIHELFEAQVQKAPEAVAVVHEEERLSYGELNARANRLAHHLIALGVRPDQPVAICLERSPAMVVGLLAILKAGGAYLPLDPAYPSARLRQIVEDAAPRLLLCDAAGRAALGPEALVDLTVVDLETATPAWAELPASNPDPRALGLSPRHLAYVIYTSGSTGTPKGVMVEHHSTVNLLHWSSGVFAESEISRTLFSTSISFDLSVYECFVALSQGGTLYLVEDALALAQTPLDVSLINTVPSAIAALVDKQAVPASTRVINLAGERLKADLIERVFESSGAEKICNLYAPSETTTYSTWICMPRGEAVVETIGRPIANTRIYLLDAHGQPVPFGAVGELYIGGAGVARGYLNRPELTAARFIASPFVEGDRLYRSGDLGRYLPDGNLEFLGRNDDQVKIRGFRIEPGEIAARLCEHELVGDAVVVARADRAGDQHLVAYVVCGPEAGSDDEDGSGLAGALRAHLGGRLPDYMVPAAFVRLEALPLTANGKLDRQALPAPDDDAYARAAYEAPQGEVETALAGIWQELLGVERVGRNDNFFELGGHSLLAVQLMERLRLLSLGVEVRTLFARPVLADLAASLGSHHEVAVPANLITEHSTAITPQMLPLIELAQPEIDRIVATVPGGVGNIQDIYGLSPLQDGILFHHLLASRGDPYLLVSQMAFADRGLLERYLGAVQQVVDRHDILRTAFVWEGLSSPAQVVWRKAALDVREVELEGCDGSGADELRRRFDPRQYRIDLGRAPLMRFVIAREPGSGRWLQLQLLHHLIGDHTTLEVMDAEVRAVLDGRAHELAAPQPFRNLVAQARLGVDAKAHEAFFQEQLADIDEPTMPFGLSEVYGDGSGSREARRMLPQALNDRLRQQARRLGVSLASLCHLAWGQVVALSSGREQVVFGTVLFGRMHAGAGADRALGLFINTLPVRLDLDGTGVEASVRTTHARLSELLAHEHASLALAQRCSGVAAPAPLFSALLNYRHNTPAVACEADDVLSGLEWLGSEERTNYPLTLSVEDSGEALALTAQVVEPISADRVCGYMQQVLEQLAEALEHAPNRPVRDLDILPAAERTYLLEDLNRTAADYPSERCIHELFEAQVQKAPEAVAVVHEEERLSYGELNARANRLAHHLIALGVRPDQPVAICLERSPAMVVGLLAILKAGGAYLPLDPAYPSARLRQIVEDAAPRLLLCDAAGRAALGPEALVDLTVVDLETATPAWAELPASNPDPHALGLGPRHLAYVIYTSGSTGTPKGVMVEHHSLVNLGLAQIGLFGVCSNSRVVQFASFGFDASASELVMAFGSGAALHLPADELRQASNKLSDYLRSEAITHATLPPALLQASKDPGCLASQVLILAGELPKAELVRSLAPASIVNAYGPTEATVCATVWSCPDDFDGSVVPIGRPIANTRIYLLDGHGAPVPFGAVGELYIGGAGVARGYLNRPELTAERFIASPFVEGDRLYRSGDLGRYLPDGNLEFLGRNDDQVKIRGFRIEPGEIAARLCEHELVGDAVVVARQDRAGDQRLVAYVVAKPAHGSDEADGAQLAASLRAHLGSLLPDYMVPSAFVRLEALPLTANGKLDRQALPAPDDDAYARAAYEAPQGAVETLLAEIWQELLGVERVGRNDNFFELGGHSLLAVQLSSRASDLGLKFSTADLFQAPVLTDFATKIHLGPQLSNPGVISVQATGSQPPLFFVPTGLGDCSYVPSLVKEMDVDCPVYALPWPSFDEVRPPTLEAIAAEIIVAIREIQPRGPYRLAGYSSGGILAYAIAQRLLSLDDAVSFIALIDVTLPANPSSISPTQMIREVVLDSFESLDDESFEVLERFTRQSSIAQLLEKAQQIGAIPLDRDLQNVVLMYEKSAQFHAALQSYRVPSLPIEVHQFYATEPLISRRVPPDEASIGPEASSPMRGWDRVLGAAAIHAVPIPGRHETLMSVPQNRVVLARSISRALGV</sequence>
<dbReference type="CDD" id="cd05930">
    <property type="entry name" value="A_NRPS"/>
    <property type="match status" value="4"/>
</dbReference>
<dbReference type="CDD" id="cd19544">
    <property type="entry name" value="E-C_NRPS"/>
    <property type="match status" value="3"/>
</dbReference>
<dbReference type="PROSITE" id="PS00012">
    <property type="entry name" value="PHOSPHOPANTETHEINE"/>
    <property type="match status" value="2"/>
</dbReference>
<dbReference type="InterPro" id="IPR045851">
    <property type="entry name" value="AMP-bd_C_sf"/>
</dbReference>
<comment type="similarity">
    <text evidence="2">Belongs to the ATP-dependent AMP-binding enzyme family.</text>
</comment>
<geneLocation type="plasmid" evidence="8 9">
    <name>unnamed4</name>
</geneLocation>
<dbReference type="GO" id="GO:0043041">
    <property type="term" value="P:amino acid activation for nonribosomal peptide biosynthetic process"/>
    <property type="evidence" value="ECO:0007669"/>
    <property type="project" value="TreeGrafter"/>
</dbReference>
<dbReference type="CDD" id="cd17643">
    <property type="entry name" value="A_NRPS_Cytc1-like"/>
    <property type="match status" value="1"/>
</dbReference>
<dbReference type="FunFam" id="3.40.50.12780:FF:000012">
    <property type="entry name" value="Non-ribosomal peptide synthetase"/>
    <property type="match status" value="5"/>
</dbReference>
<dbReference type="Gene3D" id="3.30.559.10">
    <property type="entry name" value="Chloramphenicol acetyltransferase-like domain"/>
    <property type="match status" value="5"/>
</dbReference>
<dbReference type="Gene3D" id="3.40.50.980">
    <property type="match status" value="8"/>
</dbReference>
<feature type="domain" description="Carrier" evidence="7">
    <location>
        <begin position="1936"/>
        <end position="2010"/>
    </location>
</feature>